<feature type="compositionally biased region" description="Low complexity" evidence="1">
    <location>
        <begin position="42"/>
        <end position="55"/>
    </location>
</feature>
<dbReference type="AlphaFoldDB" id="A0A3E3IUU2"/>
<feature type="domain" description="DUF3502" evidence="2">
    <location>
        <begin position="478"/>
        <end position="544"/>
    </location>
</feature>
<dbReference type="OrthoDB" id="2636783at2"/>
<feature type="region of interest" description="Disordered" evidence="1">
    <location>
        <begin position="42"/>
        <end position="70"/>
    </location>
</feature>
<evidence type="ECO:0000313" key="4">
    <source>
        <dbReference type="Proteomes" id="UP000261166"/>
    </source>
</evidence>
<protein>
    <submittedName>
        <fullName evidence="3">Extracellular solute-binding protein</fullName>
    </submittedName>
</protein>
<reference evidence="3 4" key="1">
    <citation type="submission" date="2018-08" db="EMBL/GenBank/DDBJ databases">
        <title>A genome reference for cultivated species of the human gut microbiota.</title>
        <authorList>
            <person name="Zou Y."/>
            <person name="Xue W."/>
            <person name="Luo G."/>
        </authorList>
    </citation>
    <scope>NUCLEOTIDE SEQUENCE [LARGE SCALE GENOMIC DNA]</scope>
    <source>
        <strain evidence="3 4">AF26-4BH</strain>
    </source>
</reference>
<dbReference type="SUPFAM" id="SSF53850">
    <property type="entry name" value="Periplasmic binding protein-like II"/>
    <property type="match status" value="1"/>
</dbReference>
<dbReference type="InterPro" id="IPR022627">
    <property type="entry name" value="DUF3502"/>
</dbReference>
<dbReference type="EMBL" id="QVLU01000013">
    <property type="protein sequence ID" value="RGE70839.1"/>
    <property type="molecule type" value="Genomic_DNA"/>
</dbReference>
<name>A0A3E3IUU2_9FIRM</name>
<evidence type="ECO:0000259" key="2">
    <source>
        <dbReference type="Pfam" id="PF12010"/>
    </source>
</evidence>
<gene>
    <name evidence="3" type="ORF">DWY69_15010</name>
</gene>
<evidence type="ECO:0000256" key="1">
    <source>
        <dbReference type="SAM" id="MobiDB-lite"/>
    </source>
</evidence>
<dbReference type="PANTHER" id="PTHR43649">
    <property type="entry name" value="ARABINOSE-BINDING PROTEIN-RELATED"/>
    <property type="match status" value="1"/>
</dbReference>
<sequence length="548" mass="58929">MIKISKVFPKKEEKSMKKKIAALLMAAAMTAGLISGCGSSTDTSASTAASASEADAGGGTESEPADEGEPYEITMQVVTWGQTPEELEQVESAINDIILPEINATVSLQPVAAWDIVNESQMALTSGEKMDLVNIFVCGSGMDSVSNYTSKNMILPLNDLVEKYGSDIKSTLGELLSIGYQGDQLYAIPSNTTMGGDYGFLIRKDYLDQAGITVDESRVYTPEEAEETLLALKEHFGEGYYGIALFGSSQGSGQFFYDFYEVDMLGGNGSTGVVLDPLSGNKTVVNLFETDEWMNYCKTIYRWAQEGLINPDATTISDDVTSQLQTGYYFASTGSQIPGSDTQMATSVGTEFVQMTMIPAFSSTVTASQGLYAISRTSENPEKVMQFLNILYQERERGNSVAALLNAGLEGVSYEVTEEVGTGKAIVSAKEGSLWNVMIPAVYGDALTSPKYAPLTSDIYDEYIAFNEKISNGRICDTFGYVFDPSEVSSEAAAVSAVVEQYLGLVGYGSVNPEEIMPEFIAALKDAGIDEVIAANQAQLDAWFAAKQ</sequence>
<organism evidence="3 4">
    <name type="scientific">Eisenbergiella massiliensis</name>
    <dbReference type="NCBI Taxonomy" id="1720294"/>
    <lineage>
        <taxon>Bacteria</taxon>
        <taxon>Bacillati</taxon>
        <taxon>Bacillota</taxon>
        <taxon>Clostridia</taxon>
        <taxon>Lachnospirales</taxon>
        <taxon>Lachnospiraceae</taxon>
        <taxon>Eisenbergiella</taxon>
    </lineage>
</organism>
<dbReference type="InterPro" id="IPR050490">
    <property type="entry name" value="Bact_solute-bd_prot1"/>
</dbReference>
<dbReference type="Pfam" id="PF12010">
    <property type="entry name" value="DUF3502"/>
    <property type="match status" value="1"/>
</dbReference>
<dbReference type="Proteomes" id="UP000261166">
    <property type="component" value="Unassembled WGS sequence"/>
</dbReference>
<comment type="caution">
    <text evidence="3">The sequence shown here is derived from an EMBL/GenBank/DDBJ whole genome shotgun (WGS) entry which is preliminary data.</text>
</comment>
<proteinExistence type="predicted"/>
<dbReference type="PANTHER" id="PTHR43649:SF17">
    <property type="entry name" value="ABC TRANSPORTER SOLUTE BINDING PROTEIN-SUGAR TRANSPORT"/>
    <property type="match status" value="1"/>
</dbReference>
<dbReference type="Pfam" id="PF01547">
    <property type="entry name" value="SBP_bac_1"/>
    <property type="match status" value="1"/>
</dbReference>
<accession>A0A3E3IUU2</accession>
<dbReference type="Gene3D" id="3.40.190.10">
    <property type="entry name" value="Periplasmic binding protein-like II"/>
    <property type="match status" value="1"/>
</dbReference>
<evidence type="ECO:0000313" key="3">
    <source>
        <dbReference type="EMBL" id="RGE70839.1"/>
    </source>
</evidence>
<dbReference type="InterPro" id="IPR006059">
    <property type="entry name" value="SBP"/>
</dbReference>